<sequence>MTATTRRPADTSETSGAEAPRADCTADSAGGLSFDVGVPGVAERWDAALLLRLRGSEPEESVRLPLVPLAGRAEGTVLRAALPSTVPLAEGRWDVYLALGEDEPRRLLPGCNDLRSLMDRVPRTDRTWLGVRIPYATKYGNLSVRSWLRWPHAEAGEVWPADGGVTVHGRLYGAALAPDARLEARPRGRAGTATGPVVTAALTVLEGQAEGHGFTARLDYGDLLRAAAEEDEWRLWLHPGGEAEPVRLARILDDIADKAKVLRYPALPVGPAGDGAAADDGAADGDAGAPAGGGGGTDGSGTVWARPYYTGSNDLAVRLEPTPPAGG</sequence>
<feature type="region of interest" description="Disordered" evidence="1">
    <location>
        <begin position="274"/>
        <end position="305"/>
    </location>
</feature>
<feature type="compositionally biased region" description="Gly residues" evidence="1">
    <location>
        <begin position="290"/>
        <end position="299"/>
    </location>
</feature>
<comment type="caution">
    <text evidence="2">The sequence shown here is derived from an EMBL/GenBank/DDBJ whole genome shotgun (WGS) entry which is preliminary data.</text>
</comment>
<keyword evidence="3" id="KW-1185">Reference proteome</keyword>
<feature type="region of interest" description="Disordered" evidence="1">
    <location>
        <begin position="1"/>
        <end position="24"/>
    </location>
</feature>
<feature type="compositionally biased region" description="Low complexity" evidence="1">
    <location>
        <begin position="274"/>
        <end position="289"/>
    </location>
</feature>
<evidence type="ECO:0000256" key="1">
    <source>
        <dbReference type="SAM" id="MobiDB-lite"/>
    </source>
</evidence>
<accession>A0ABW4PNK6</accession>
<evidence type="ECO:0000313" key="3">
    <source>
        <dbReference type="Proteomes" id="UP001597365"/>
    </source>
</evidence>
<dbReference type="Proteomes" id="UP001597365">
    <property type="component" value="Unassembled WGS sequence"/>
</dbReference>
<gene>
    <name evidence="2" type="ORF">ACFSJS_18510</name>
</gene>
<protein>
    <recommendedName>
        <fullName evidence="4">Transferase</fullName>
    </recommendedName>
</protein>
<evidence type="ECO:0000313" key="2">
    <source>
        <dbReference type="EMBL" id="MFD1831635.1"/>
    </source>
</evidence>
<organism evidence="2 3">
    <name type="scientific">Streptomyces desertarenae</name>
    <dbReference type="NCBI Taxonomy" id="2666184"/>
    <lineage>
        <taxon>Bacteria</taxon>
        <taxon>Bacillati</taxon>
        <taxon>Actinomycetota</taxon>
        <taxon>Actinomycetes</taxon>
        <taxon>Kitasatosporales</taxon>
        <taxon>Streptomycetaceae</taxon>
        <taxon>Streptomyces</taxon>
    </lineage>
</organism>
<dbReference type="RefSeq" id="WP_380901726.1">
    <property type="nucleotide sequence ID" value="NZ_JBHUFU010000010.1"/>
</dbReference>
<dbReference type="EMBL" id="JBHUFU010000010">
    <property type="protein sequence ID" value="MFD1831635.1"/>
    <property type="molecule type" value="Genomic_DNA"/>
</dbReference>
<proteinExistence type="predicted"/>
<name>A0ABW4PNK6_9ACTN</name>
<evidence type="ECO:0008006" key="4">
    <source>
        <dbReference type="Google" id="ProtNLM"/>
    </source>
</evidence>
<reference evidence="3" key="1">
    <citation type="journal article" date="2019" name="Int. J. Syst. Evol. Microbiol.">
        <title>The Global Catalogue of Microorganisms (GCM) 10K type strain sequencing project: providing services to taxonomists for standard genome sequencing and annotation.</title>
        <authorList>
            <consortium name="The Broad Institute Genomics Platform"/>
            <consortium name="The Broad Institute Genome Sequencing Center for Infectious Disease"/>
            <person name="Wu L."/>
            <person name="Ma J."/>
        </authorList>
    </citation>
    <scope>NUCLEOTIDE SEQUENCE [LARGE SCALE GENOMIC DNA]</scope>
    <source>
        <strain evidence="3">CGMCC 4.7455</strain>
    </source>
</reference>
<feature type="compositionally biased region" description="Polar residues" evidence="1">
    <location>
        <begin position="1"/>
        <end position="15"/>
    </location>
</feature>